<dbReference type="InterPro" id="IPR011008">
    <property type="entry name" value="Dimeric_a/b-barrel"/>
</dbReference>
<feature type="domain" description="Stress-response A/B barrel" evidence="2">
    <location>
        <begin position="2"/>
        <end position="97"/>
    </location>
</feature>
<dbReference type="RefSeq" id="WP_079911327.1">
    <property type="nucleotide sequence ID" value="NZ_BAABJG010000050.1"/>
</dbReference>
<dbReference type="EMBL" id="JBHTLU010000039">
    <property type="protein sequence ID" value="MFD1223936.1"/>
    <property type="molecule type" value="Genomic_DNA"/>
</dbReference>
<comment type="subunit">
    <text evidence="1">Homodimer.</text>
</comment>
<dbReference type="SUPFAM" id="SSF54909">
    <property type="entry name" value="Dimeric alpha+beta barrel"/>
    <property type="match status" value="1"/>
</dbReference>
<dbReference type="Gene3D" id="3.30.70.100">
    <property type="match status" value="1"/>
</dbReference>
<organism evidence="3 4">
    <name type="scientific">Paenibacillus vulneris</name>
    <dbReference type="NCBI Taxonomy" id="1133364"/>
    <lineage>
        <taxon>Bacteria</taxon>
        <taxon>Bacillati</taxon>
        <taxon>Bacillota</taxon>
        <taxon>Bacilli</taxon>
        <taxon>Bacillales</taxon>
        <taxon>Paenibacillaceae</taxon>
        <taxon>Paenibacillus</taxon>
    </lineage>
</organism>
<name>A0ABW3UVY3_9BACL</name>
<reference evidence="4" key="1">
    <citation type="journal article" date="2019" name="Int. J. Syst. Evol. Microbiol.">
        <title>The Global Catalogue of Microorganisms (GCM) 10K type strain sequencing project: providing services to taxonomists for standard genome sequencing and annotation.</title>
        <authorList>
            <consortium name="The Broad Institute Genomics Platform"/>
            <consortium name="The Broad Institute Genome Sequencing Center for Infectious Disease"/>
            <person name="Wu L."/>
            <person name="Ma J."/>
        </authorList>
    </citation>
    <scope>NUCLEOTIDE SEQUENCE [LARGE SCALE GENOMIC DNA]</scope>
    <source>
        <strain evidence="4">CCUG 53270</strain>
    </source>
</reference>
<proteinExistence type="predicted"/>
<accession>A0ABW3UVY3</accession>
<comment type="caution">
    <text evidence="3">The sequence shown here is derived from an EMBL/GenBank/DDBJ whole genome shotgun (WGS) entry which is preliminary data.</text>
</comment>
<dbReference type="Pfam" id="PF07876">
    <property type="entry name" value="Dabb"/>
    <property type="match status" value="1"/>
</dbReference>
<dbReference type="InterPro" id="IPR044662">
    <property type="entry name" value="HS1/DABB1-like"/>
</dbReference>
<evidence type="ECO:0000313" key="3">
    <source>
        <dbReference type="EMBL" id="MFD1223936.1"/>
    </source>
</evidence>
<dbReference type="PANTHER" id="PTHR33178:SF10">
    <property type="entry name" value="STRESS-RESPONSE A_B BARREL DOMAIN-CONTAINING PROTEIN"/>
    <property type="match status" value="1"/>
</dbReference>
<evidence type="ECO:0000313" key="4">
    <source>
        <dbReference type="Proteomes" id="UP001597180"/>
    </source>
</evidence>
<dbReference type="PANTHER" id="PTHR33178">
    <property type="match status" value="1"/>
</dbReference>
<dbReference type="InterPro" id="IPR013097">
    <property type="entry name" value="Dabb"/>
</dbReference>
<dbReference type="PROSITE" id="PS51502">
    <property type="entry name" value="S_R_A_B_BARREL"/>
    <property type="match status" value="1"/>
</dbReference>
<gene>
    <name evidence="3" type="ORF">ACFQ4B_27825</name>
</gene>
<sequence length="100" mass="11274">MFEHIVLLKLKSPISTGQKEEVIKQVYSFKGNIPGIVDISAGINVTEEVEHKHGYTLGIRVTFENEQACRDYIQHPLHQHLLQSIGSFVEGIVVMDYPIA</sequence>
<dbReference type="SMART" id="SM00886">
    <property type="entry name" value="Dabb"/>
    <property type="match status" value="1"/>
</dbReference>
<protein>
    <submittedName>
        <fullName evidence="3">Dabb family protein</fullName>
    </submittedName>
</protein>
<dbReference type="Proteomes" id="UP001597180">
    <property type="component" value="Unassembled WGS sequence"/>
</dbReference>
<evidence type="ECO:0000259" key="2">
    <source>
        <dbReference type="PROSITE" id="PS51502"/>
    </source>
</evidence>
<keyword evidence="4" id="KW-1185">Reference proteome</keyword>
<evidence type="ECO:0000256" key="1">
    <source>
        <dbReference type="ARBA" id="ARBA00011738"/>
    </source>
</evidence>